<feature type="compositionally biased region" description="Basic and acidic residues" evidence="1">
    <location>
        <begin position="231"/>
        <end position="247"/>
    </location>
</feature>
<dbReference type="OrthoDB" id="8561347at2"/>
<reference evidence="2" key="2">
    <citation type="submission" date="2014-03" db="EMBL/GenBank/DDBJ databases">
        <title>Candidatus Competibacter-lineage genomes retrieved from metagenomes reveal functional metabolic diversity.</title>
        <authorList>
            <person name="McIlroy S.J."/>
            <person name="Albertsen M."/>
            <person name="Andresen E.K."/>
            <person name="Saunders A.M."/>
            <person name="Kristiansen R."/>
            <person name="Stokholm-Bjerregaard M."/>
            <person name="Nielsen K.L."/>
            <person name="Nielsen P.H."/>
        </authorList>
    </citation>
    <scope>NUCLEOTIDE SEQUENCE</scope>
    <source>
        <strain evidence="2">Run_A_D11</strain>
    </source>
</reference>
<dbReference type="EMBL" id="CBTJ020000101">
    <property type="protein sequence ID" value="CDI04129.1"/>
    <property type="molecule type" value="Genomic_DNA"/>
</dbReference>
<proteinExistence type="predicted"/>
<sequence length="268" mass="29457">MQPTDKPAFGLLVTGYLQEIYEKSITPALLNVWWGTLAGYALCDIESAFARYVAHPEDCRFAPKPGDIVRHINLVQGDDGRPGGDEAWGMLLRLIRDEAETGVLSEEMRQGWAACGPILAEGDEVGARRCFLDVYDRCVREARAGHVPPRWTVTLGTDPTLRDQRIAEAVQAKRLTRDHAVGLLSGPAPASLEQVAGLLEGPEAPPEERQAAHRLRELAAMLRQGMADDAEAQRAERARQRAEEEARKDALVAQIAEYLAQRGDEDAA</sequence>
<evidence type="ECO:0000256" key="1">
    <source>
        <dbReference type="SAM" id="MobiDB-lite"/>
    </source>
</evidence>
<dbReference type="RefSeq" id="WP_048675913.1">
    <property type="nucleotide sequence ID" value="NZ_CBTJ020000101.1"/>
</dbReference>
<organism evidence="2 3">
    <name type="scientific">Candidatus Competibacter denitrificans Run_A_D11</name>
    <dbReference type="NCBI Taxonomy" id="1400863"/>
    <lineage>
        <taxon>Bacteria</taxon>
        <taxon>Pseudomonadati</taxon>
        <taxon>Pseudomonadota</taxon>
        <taxon>Gammaproteobacteria</taxon>
        <taxon>Candidatus Competibacteraceae</taxon>
        <taxon>Candidatus Competibacter</taxon>
    </lineage>
</organism>
<dbReference type="AlphaFoldDB" id="W6MB83"/>
<evidence type="ECO:0000313" key="2">
    <source>
        <dbReference type="EMBL" id="CDI04129.1"/>
    </source>
</evidence>
<evidence type="ECO:0000313" key="3">
    <source>
        <dbReference type="Proteomes" id="UP000035760"/>
    </source>
</evidence>
<reference evidence="2" key="1">
    <citation type="submission" date="2013-07" db="EMBL/GenBank/DDBJ databases">
        <authorList>
            <person name="McIlroy S."/>
        </authorList>
    </citation>
    <scope>NUCLEOTIDE SEQUENCE [LARGE SCALE GENOMIC DNA]</scope>
    <source>
        <strain evidence="2">Run_A_D11</strain>
    </source>
</reference>
<comment type="caution">
    <text evidence="2">The sequence shown here is derived from an EMBL/GenBank/DDBJ whole genome shotgun (WGS) entry which is preliminary data.</text>
</comment>
<dbReference type="Proteomes" id="UP000035760">
    <property type="component" value="Unassembled WGS sequence"/>
</dbReference>
<protein>
    <recommendedName>
        <fullName evidence="4">Replicative helicase inhibitor G39P N-terminal domain-containing protein</fullName>
    </recommendedName>
</protein>
<dbReference type="STRING" id="1400863.BN873_890035"/>
<evidence type="ECO:0008006" key="4">
    <source>
        <dbReference type="Google" id="ProtNLM"/>
    </source>
</evidence>
<feature type="region of interest" description="Disordered" evidence="1">
    <location>
        <begin position="224"/>
        <end position="247"/>
    </location>
</feature>
<keyword evidence="3" id="KW-1185">Reference proteome</keyword>
<accession>W6MB83</accession>
<name>W6MB83_9GAMM</name>
<gene>
    <name evidence="2" type="ORF">BN873_890035</name>
</gene>